<proteinExistence type="predicted"/>
<gene>
    <name evidence="1" type="ORF">OCA8868_00842</name>
</gene>
<dbReference type="AlphaFoldDB" id="A0A238JQH1"/>
<evidence type="ECO:0000313" key="2">
    <source>
        <dbReference type="Proteomes" id="UP000203464"/>
    </source>
</evidence>
<reference evidence="2" key="1">
    <citation type="submission" date="2017-05" db="EMBL/GenBank/DDBJ databases">
        <authorList>
            <person name="Rodrigo-Torres L."/>
            <person name="Arahal R. D."/>
            <person name="Lucena T."/>
        </authorList>
    </citation>
    <scope>NUCLEOTIDE SEQUENCE [LARGE SCALE GENOMIC DNA]</scope>
    <source>
        <strain evidence="2">CECT 8868</strain>
    </source>
</reference>
<sequence length="71" mass="7992">MVLVCTLLLASQGRGIGCFAQFCGEKELILVSDHFGRSHFQTLGRRRFSIGAKYSLDWIRALRCQKKTSVS</sequence>
<name>A0A238JQH1_9RHOB</name>
<organism evidence="1 2">
    <name type="scientific">Octadecabacter ascidiaceicola</name>
    <dbReference type="NCBI Taxonomy" id="1655543"/>
    <lineage>
        <taxon>Bacteria</taxon>
        <taxon>Pseudomonadati</taxon>
        <taxon>Pseudomonadota</taxon>
        <taxon>Alphaproteobacteria</taxon>
        <taxon>Rhodobacterales</taxon>
        <taxon>Roseobacteraceae</taxon>
        <taxon>Octadecabacter</taxon>
    </lineage>
</organism>
<dbReference type="EMBL" id="FXYD01000001">
    <property type="protein sequence ID" value="SMX32909.1"/>
    <property type="molecule type" value="Genomic_DNA"/>
</dbReference>
<evidence type="ECO:0000313" key="1">
    <source>
        <dbReference type="EMBL" id="SMX32909.1"/>
    </source>
</evidence>
<protein>
    <submittedName>
        <fullName evidence="1">Uncharacterized protein</fullName>
    </submittedName>
</protein>
<accession>A0A238JQH1</accession>
<keyword evidence="2" id="KW-1185">Reference proteome</keyword>
<dbReference type="Proteomes" id="UP000203464">
    <property type="component" value="Unassembled WGS sequence"/>
</dbReference>